<reference evidence="2 3" key="2">
    <citation type="journal article" date="2015" name="Stand. Genomic Sci.">
        <title>The complete genome sequence of the rumen methanogen Methanosarcina barkeri CM1.</title>
        <authorList>
            <person name="Lambie S.C."/>
            <person name="Kelly W.J."/>
            <person name="Leahy S.C."/>
            <person name="Li D."/>
            <person name="Reilly K."/>
            <person name="McAllister T.A."/>
            <person name="Valle E.R."/>
            <person name="Attwood G.T."/>
            <person name="Altermann E."/>
        </authorList>
    </citation>
    <scope>NUCLEOTIDE SEQUENCE [LARGE SCALE GENOMIC DNA]</scope>
    <source>
        <strain evidence="2 3">CM1</strain>
    </source>
</reference>
<protein>
    <submittedName>
        <fullName evidence="2">Glycosyl transferase GT2 family</fullName>
    </submittedName>
</protein>
<proteinExistence type="predicted"/>
<dbReference type="PANTHER" id="PTHR22916:SF3">
    <property type="entry name" value="UDP-GLCNAC:BETAGAL BETA-1,3-N-ACETYLGLUCOSAMINYLTRANSFERASE-LIKE PROTEIN 1"/>
    <property type="match status" value="1"/>
</dbReference>
<gene>
    <name evidence="2" type="ORF">MCM1_1854</name>
</gene>
<dbReference type="RefSeq" id="WP_053010652.1">
    <property type="nucleotide sequence ID" value="NZ_CP008746.1"/>
</dbReference>
<organism evidence="2 3">
    <name type="scientific">Methanosarcina barkeri CM1</name>
    <dbReference type="NCBI Taxonomy" id="796385"/>
    <lineage>
        <taxon>Archaea</taxon>
        <taxon>Methanobacteriati</taxon>
        <taxon>Methanobacteriota</taxon>
        <taxon>Stenosarchaea group</taxon>
        <taxon>Methanomicrobia</taxon>
        <taxon>Methanosarcinales</taxon>
        <taxon>Methanosarcinaceae</taxon>
        <taxon>Methanosarcina</taxon>
    </lineage>
</organism>
<dbReference type="EMBL" id="CP008746">
    <property type="protein sequence ID" value="AKJ38881.1"/>
    <property type="molecule type" value="Genomic_DNA"/>
</dbReference>
<evidence type="ECO:0000259" key="1">
    <source>
        <dbReference type="Pfam" id="PF00535"/>
    </source>
</evidence>
<dbReference type="GeneID" id="24885553"/>
<dbReference type="GO" id="GO:0016758">
    <property type="term" value="F:hexosyltransferase activity"/>
    <property type="evidence" value="ECO:0007669"/>
    <property type="project" value="UniProtKB-ARBA"/>
</dbReference>
<name>A0A0G3CA61_METBA</name>
<dbReference type="Proteomes" id="UP000035331">
    <property type="component" value="Chromosome"/>
</dbReference>
<dbReference type="PATRIC" id="fig|796385.3.peg.2306"/>
<dbReference type="InterPro" id="IPR001173">
    <property type="entry name" value="Glyco_trans_2-like"/>
</dbReference>
<reference evidence="3" key="1">
    <citation type="submission" date="2014-06" db="EMBL/GenBank/DDBJ databases">
        <title>The complete genome sequence of Methanosarcina barkeri CM1.</title>
        <authorList>
            <consortium name="Pastoral Greenhouse Gas Research Consortium"/>
            <person name="Lambie S.C."/>
            <person name="Leahy S.C."/>
            <person name="Kelly W.J."/>
            <person name="Li D."/>
            <person name="Reilly K."/>
            <person name="Attwood G.T."/>
            <person name="Altermann E."/>
        </authorList>
    </citation>
    <scope>NUCLEOTIDE SEQUENCE [LARGE SCALE GENOMIC DNA]</scope>
    <source>
        <strain evidence="3">CM1</strain>
    </source>
</reference>
<dbReference type="Gene3D" id="3.90.550.10">
    <property type="entry name" value="Spore Coat Polysaccharide Biosynthesis Protein SpsA, Chain A"/>
    <property type="match status" value="1"/>
</dbReference>
<feature type="domain" description="Glycosyltransferase 2-like" evidence="1">
    <location>
        <begin position="10"/>
        <end position="143"/>
    </location>
</feature>
<evidence type="ECO:0000313" key="3">
    <source>
        <dbReference type="Proteomes" id="UP000035331"/>
    </source>
</evidence>
<evidence type="ECO:0000313" key="2">
    <source>
        <dbReference type="EMBL" id="AKJ38881.1"/>
    </source>
</evidence>
<dbReference type="InterPro" id="IPR029044">
    <property type="entry name" value="Nucleotide-diphossugar_trans"/>
</dbReference>
<sequence>MDKTQEPLVSICCITYNHEKYIRDAIESFLMQKTDFPFEIIIHDDASTDRTADIIREYEKKYPEIIKPIYQTENQYSKGVKVTLLASKKAKGKYIALCEGDDYWTDPLKLHKQITEMEKYPKCHISFHPAVIKRNDENRSDKIFGLYSKKNKIFAIEKVISGGGGFMPTNSIVINKLTIPRIISFFEIAKNAPIGDYYIQILGSENGGALYISDVMSVYRAGVPGSWSERIIKFSKYLDSFVDSYIVTNDIMDEFTSYKYSKQLTISKKSLIWGELRSSNIEIEIRESLFKSHNQYISCKHKILWYSIFKHPKLIKVIKSLKSPLNT</sequence>
<dbReference type="SUPFAM" id="SSF53448">
    <property type="entry name" value="Nucleotide-diphospho-sugar transferases"/>
    <property type="match status" value="1"/>
</dbReference>
<dbReference type="PANTHER" id="PTHR22916">
    <property type="entry name" value="GLYCOSYLTRANSFERASE"/>
    <property type="match status" value="1"/>
</dbReference>
<accession>A0A0G3CA61</accession>
<dbReference type="Pfam" id="PF00535">
    <property type="entry name" value="Glycos_transf_2"/>
    <property type="match status" value="1"/>
</dbReference>
<dbReference type="AlphaFoldDB" id="A0A0G3CA61"/>
<keyword evidence="2" id="KW-0808">Transferase</keyword>